<feature type="compositionally biased region" description="Acidic residues" evidence="1">
    <location>
        <begin position="128"/>
        <end position="147"/>
    </location>
</feature>
<dbReference type="AlphaFoldDB" id="A0A180G6X2"/>
<keyword evidence="4" id="KW-1185">Reference proteome</keyword>
<dbReference type="VEuPathDB" id="FungiDB:PTTG_11461"/>
<feature type="region of interest" description="Disordered" evidence="1">
    <location>
        <begin position="124"/>
        <end position="207"/>
    </location>
</feature>
<protein>
    <submittedName>
        <fullName evidence="2 3">Uncharacterized protein</fullName>
    </submittedName>
</protein>
<accession>A0A180G6X2</accession>
<organism evidence="2">
    <name type="scientific">Puccinia triticina (isolate 1-1 / race 1 (BBBD))</name>
    <name type="common">Brown leaf rust fungus</name>
    <dbReference type="NCBI Taxonomy" id="630390"/>
    <lineage>
        <taxon>Eukaryota</taxon>
        <taxon>Fungi</taxon>
        <taxon>Dikarya</taxon>
        <taxon>Basidiomycota</taxon>
        <taxon>Pucciniomycotina</taxon>
        <taxon>Pucciniomycetes</taxon>
        <taxon>Pucciniales</taxon>
        <taxon>Pucciniaceae</taxon>
        <taxon>Puccinia</taxon>
    </lineage>
</organism>
<reference evidence="3" key="4">
    <citation type="submission" date="2025-05" db="UniProtKB">
        <authorList>
            <consortium name="EnsemblFungi"/>
        </authorList>
    </citation>
    <scope>IDENTIFICATION</scope>
    <source>
        <strain evidence="3">isolate 1-1 / race 1 (BBBD)</strain>
    </source>
</reference>
<reference evidence="2" key="1">
    <citation type="submission" date="2009-11" db="EMBL/GenBank/DDBJ databases">
        <authorList>
            <consortium name="The Broad Institute Genome Sequencing Platform"/>
            <person name="Ward D."/>
            <person name="Feldgarden M."/>
            <person name="Earl A."/>
            <person name="Young S.K."/>
            <person name="Zeng Q."/>
            <person name="Koehrsen M."/>
            <person name="Alvarado L."/>
            <person name="Berlin A."/>
            <person name="Bochicchio J."/>
            <person name="Borenstein D."/>
            <person name="Chapman S.B."/>
            <person name="Chen Z."/>
            <person name="Engels R."/>
            <person name="Freedman E."/>
            <person name="Gellesch M."/>
            <person name="Goldberg J."/>
            <person name="Griggs A."/>
            <person name="Gujja S."/>
            <person name="Heilman E."/>
            <person name="Heiman D."/>
            <person name="Hepburn T."/>
            <person name="Howarth C."/>
            <person name="Jen D."/>
            <person name="Larson L."/>
            <person name="Lewis B."/>
            <person name="Mehta T."/>
            <person name="Park D."/>
            <person name="Pearson M."/>
            <person name="Roberts A."/>
            <person name="Saif S."/>
            <person name="Shea T."/>
            <person name="Shenoy N."/>
            <person name="Sisk P."/>
            <person name="Stolte C."/>
            <person name="Sykes S."/>
            <person name="Thomson T."/>
            <person name="Walk T."/>
            <person name="White J."/>
            <person name="Yandava C."/>
            <person name="Izard J."/>
            <person name="Baranova O.V."/>
            <person name="Blanton J.M."/>
            <person name="Tanner A.C."/>
            <person name="Dewhirst F.E."/>
            <person name="Haas B."/>
            <person name="Nusbaum C."/>
            <person name="Birren B."/>
        </authorList>
    </citation>
    <scope>NUCLEOTIDE SEQUENCE [LARGE SCALE GENOMIC DNA]</scope>
    <source>
        <strain evidence="2">1-1 BBBD Race 1</strain>
    </source>
</reference>
<dbReference type="OrthoDB" id="2500693at2759"/>
<sequence>NPRYPIPIETLQKMSATQLRKVAQENSKSSMSSADQVAFMELFHEQELAMILKAIELHVSMPMVWAVLGRRVAICEANCWNRFLQTDKARQIFQTSGQGVKNKQVMKKLSAAYKQLTVEEKAALTKEIDDESNDESDEDDDDGDDAGSENQADLSLRPKRPLPSRRRRGDELTAAELAMDEVTNEEEDTPETEPAAKGSKNSTGVIRGTVSNLTQKNQVDLTMNRWAREAANLSATCCCEVVIFAVSKHLSNHCFQMDRCTPGAFKPNSEISQMDGNNQYSAQMDGNNQYSARLQALVTGNSVGQIAVGEKIPGTSKKKLKQIRSELCTELAEFIARETNNIITSWPWASNETRLREAKFQLELAPDARSEIDWLWTDNKRVKKDHLSMLLLDLKNGHIILRRITTP</sequence>
<feature type="non-terminal residue" evidence="2">
    <location>
        <position position="1"/>
    </location>
</feature>
<feature type="compositionally biased region" description="Acidic residues" evidence="1">
    <location>
        <begin position="178"/>
        <end position="191"/>
    </location>
</feature>
<feature type="non-terminal residue" evidence="2">
    <location>
        <position position="407"/>
    </location>
</feature>
<feature type="compositionally biased region" description="Basic residues" evidence="1">
    <location>
        <begin position="157"/>
        <end position="167"/>
    </location>
</feature>
<dbReference type="EMBL" id="ADAS02000216">
    <property type="protein sequence ID" value="OAV88082.1"/>
    <property type="molecule type" value="Genomic_DNA"/>
</dbReference>
<evidence type="ECO:0000256" key="1">
    <source>
        <dbReference type="SAM" id="MobiDB-lite"/>
    </source>
</evidence>
<evidence type="ECO:0000313" key="3">
    <source>
        <dbReference type="EnsemblFungi" id="PTTG_11461-t43_1-p1"/>
    </source>
</evidence>
<dbReference type="Proteomes" id="UP000005240">
    <property type="component" value="Unassembled WGS sequence"/>
</dbReference>
<evidence type="ECO:0000313" key="4">
    <source>
        <dbReference type="Proteomes" id="UP000005240"/>
    </source>
</evidence>
<dbReference type="EnsemblFungi" id="PTTG_11461-t43_1">
    <property type="protein sequence ID" value="PTTG_11461-t43_1-p1"/>
    <property type="gene ID" value="PTTG_11461"/>
</dbReference>
<name>A0A180G6X2_PUCT1</name>
<proteinExistence type="predicted"/>
<reference evidence="2" key="2">
    <citation type="submission" date="2016-05" db="EMBL/GenBank/DDBJ databases">
        <title>Comparative analysis highlights variable genome content of wheat rusts and divergence of the mating loci.</title>
        <authorList>
            <person name="Cuomo C.A."/>
            <person name="Bakkeren G."/>
            <person name="Szabo L."/>
            <person name="Khalil H."/>
            <person name="Joly D."/>
            <person name="Goldberg J."/>
            <person name="Young S."/>
            <person name="Zeng Q."/>
            <person name="Fellers J."/>
        </authorList>
    </citation>
    <scope>NUCLEOTIDE SEQUENCE [LARGE SCALE GENOMIC DNA]</scope>
    <source>
        <strain evidence="2">1-1 BBBD Race 1</strain>
    </source>
</reference>
<evidence type="ECO:0000313" key="2">
    <source>
        <dbReference type="EMBL" id="OAV88082.1"/>
    </source>
</evidence>
<reference evidence="3 4" key="3">
    <citation type="journal article" date="2017" name="G3 (Bethesda)">
        <title>Comparative analysis highlights variable genome content of wheat rusts and divergence of the mating loci.</title>
        <authorList>
            <person name="Cuomo C.A."/>
            <person name="Bakkeren G."/>
            <person name="Khalil H.B."/>
            <person name="Panwar V."/>
            <person name="Joly D."/>
            <person name="Linning R."/>
            <person name="Sakthikumar S."/>
            <person name="Song X."/>
            <person name="Adiconis X."/>
            <person name="Fan L."/>
            <person name="Goldberg J.M."/>
            <person name="Levin J.Z."/>
            <person name="Young S."/>
            <person name="Zeng Q."/>
            <person name="Anikster Y."/>
            <person name="Bruce M."/>
            <person name="Wang M."/>
            <person name="Yin C."/>
            <person name="McCallum B."/>
            <person name="Szabo L.J."/>
            <person name="Hulbert S."/>
            <person name="Chen X."/>
            <person name="Fellers J.P."/>
        </authorList>
    </citation>
    <scope>NUCLEOTIDE SEQUENCE</scope>
    <source>
        <strain evidence="3">isolate 1-1 / race 1 (BBBD)</strain>
        <strain evidence="4">Isolate 1-1 / race 1 (BBBD)</strain>
    </source>
</reference>
<gene>
    <name evidence="2" type="ORF">PTTG_11461</name>
</gene>